<accession>A0A4W5Q0K7</accession>
<keyword evidence="5" id="KW-1185">Reference proteome</keyword>
<dbReference type="Gene3D" id="3.30.870.10">
    <property type="entry name" value="Endonuclease Chain A"/>
    <property type="match status" value="1"/>
</dbReference>
<evidence type="ECO:0000256" key="1">
    <source>
        <dbReference type="ARBA" id="ARBA00006937"/>
    </source>
</evidence>
<evidence type="ECO:0000313" key="5">
    <source>
        <dbReference type="Proteomes" id="UP000314982"/>
    </source>
</evidence>
<reference evidence="4" key="2">
    <citation type="submission" date="2025-08" db="UniProtKB">
        <authorList>
            <consortium name="Ensembl"/>
        </authorList>
    </citation>
    <scope>IDENTIFICATION</scope>
</reference>
<feature type="region of interest" description="Disordered" evidence="2">
    <location>
        <begin position="100"/>
        <end position="121"/>
    </location>
</feature>
<feature type="compositionally biased region" description="Low complexity" evidence="2">
    <location>
        <begin position="100"/>
        <end position="115"/>
    </location>
</feature>
<dbReference type="Ensembl" id="ENSHHUT00000068206.1">
    <property type="protein sequence ID" value="ENSHHUP00000065974.1"/>
    <property type="gene ID" value="ENSHHUG00000038925.1"/>
</dbReference>
<organism evidence="4 5">
    <name type="scientific">Hucho hucho</name>
    <name type="common">huchen</name>
    <dbReference type="NCBI Taxonomy" id="62062"/>
    <lineage>
        <taxon>Eukaryota</taxon>
        <taxon>Metazoa</taxon>
        <taxon>Chordata</taxon>
        <taxon>Craniata</taxon>
        <taxon>Vertebrata</taxon>
        <taxon>Euteleostomi</taxon>
        <taxon>Actinopterygii</taxon>
        <taxon>Neopterygii</taxon>
        <taxon>Teleostei</taxon>
        <taxon>Protacanthopterygii</taxon>
        <taxon>Salmoniformes</taxon>
        <taxon>Salmonidae</taxon>
        <taxon>Salmoninae</taxon>
        <taxon>Hucho</taxon>
    </lineage>
</organism>
<dbReference type="AlphaFoldDB" id="A0A4W5Q0K7"/>
<dbReference type="InterPro" id="IPR012461">
    <property type="entry name" value="SACK1"/>
</dbReference>
<dbReference type="SUPFAM" id="SSF56024">
    <property type="entry name" value="Phospholipase D/nuclease"/>
    <property type="match status" value="1"/>
</dbReference>
<reference evidence="4" key="3">
    <citation type="submission" date="2025-09" db="UniProtKB">
        <authorList>
            <consortium name="Ensembl"/>
        </authorList>
    </citation>
    <scope>IDENTIFICATION</scope>
</reference>
<dbReference type="PANTHER" id="PTHR16181">
    <property type="entry name" value="PROTEIN FAM83A-RELATED"/>
    <property type="match status" value="1"/>
</dbReference>
<proteinExistence type="inferred from homology"/>
<dbReference type="Pfam" id="PF07894">
    <property type="entry name" value="SACK1"/>
    <property type="match status" value="1"/>
</dbReference>
<name>A0A4W5Q0K7_9TELE</name>
<evidence type="ECO:0000313" key="4">
    <source>
        <dbReference type="Ensembl" id="ENSHHUP00000065974.1"/>
    </source>
</evidence>
<sequence>MLIDGDRAVTGSYSFTWSASRLDRNLITVLSGQAVETFDKQFRDLYMTSRGVSLAKVPLEEEPIPDLTPIAPPAPVSAAVARKLINPKYALVTSQAKASNASPASSANDSSNKNSTTQNPLGRVLKPVREPVEAPPLHPGLANLEKAYLIQYLPTWPEPDPPRDVIGFINVRDASRPQQVCSSLLFPFLLTLTLSSNPFS</sequence>
<dbReference type="STRING" id="62062.ENSHHUP00000065974"/>
<dbReference type="GeneTree" id="ENSGT00940000157932"/>
<protein>
    <recommendedName>
        <fullName evidence="3">Scaffolding anchor of CK1 domain-containing protein</fullName>
    </recommendedName>
</protein>
<evidence type="ECO:0000256" key="2">
    <source>
        <dbReference type="SAM" id="MobiDB-lite"/>
    </source>
</evidence>
<dbReference type="GO" id="GO:0019901">
    <property type="term" value="F:protein kinase binding"/>
    <property type="evidence" value="ECO:0007669"/>
    <property type="project" value="TreeGrafter"/>
</dbReference>
<reference evidence="5" key="1">
    <citation type="submission" date="2018-06" db="EMBL/GenBank/DDBJ databases">
        <title>Genome assembly of Danube salmon.</title>
        <authorList>
            <person name="Macqueen D.J."/>
            <person name="Gundappa M.K."/>
        </authorList>
    </citation>
    <scope>NUCLEOTIDE SEQUENCE [LARGE SCALE GENOMIC DNA]</scope>
</reference>
<comment type="similarity">
    <text evidence="1">Belongs to the FAM83 family.</text>
</comment>
<dbReference type="InterPro" id="IPR050944">
    <property type="entry name" value="FAM83"/>
</dbReference>
<dbReference type="GO" id="GO:0007165">
    <property type="term" value="P:signal transduction"/>
    <property type="evidence" value="ECO:0007669"/>
    <property type="project" value="TreeGrafter"/>
</dbReference>
<dbReference type="Proteomes" id="UP000314982">
    <property type="component" value="Unassembled WGS sequence"/>
</dbReference>
<evidence type="ECO:0000259" key="3">
    <source>
        <dbReference type="Pfam" id="PF07894"/>
    </source>
</evidence>
<feature type="domain" description="Scaffolding anchor of CK1" evidence="3">
    <location>
        <begin position="1"/>
        <end position="50"/>
    </location>
</feature>
<dbReference type="PANTHER" id="PTHR16181:SF29">
    <property type="entry name" value="PROTEIN FAM83A-RELATED"/>
    <property type="match status" value="1"/>
</dbReference>